<keyword evidence="8 9" id="KW-0186">Copper</keyword>
<dbReference type="SUPFAM" id="SSF49503">
    <property type="entry name" value="Cupredoxins"/>
    <property type="match status" value="1"/>
</dbReference>
<keyword evidence="4" id="KW-0732">Signal</keyword>
<dbReference type="Proteomes" id="UP000014065">
    <property type="component" value="Unassembled WGS sequence"/>
</dbReference>
<dbReference type="OrthoDB" id="11836at2157"/>
<dbReference type="GO" id="GO:0009055">
    <property type="term" value="F:electron transfer activity"/>
    <property type="evidence" value="ECO:0007669"/>
    <property type="project" value="InterPro"/>
</dbReference>
<name>S2E6N5_9ARCH</name>
<feature type="domain" description="HYR" evidence="11">
    <location>
        <begin position="294"/>
        <end position="375"/>
    </location>
</feature>
<dbReference type="InterPro" id="IPR000923">
    <property type="entry name" value="BlueCu_1"/>
</dbReference>
<feature type="binding site" evidence="9">
    <location>
        <position position="229"/>
    </location>
    <ligand>
        <name>Cu cation</name>
        <dbReference type="ChEBI" id="CHEBI:23378"/>
    </ligand>
</feature>
<keyword evidence="2" id="KW-0813">Transport</keyword>
<comment type="subcellular location">
    <subcellularLocation>
        <location evidence="1">Periplasm</location>
    </subcellularLocation>
</comment>
<evidence type="ECO:0000259" key="12">
    <source>
        <dbReference type="PROSITE" id="PS50835"/>
    </source>
</evidence>
<proteinExistence type="predicted"/>
<dbReference type="Gene3D" id="2.60.40.420">
    <property type="entry name" value="Cupredoxins - blue copper proteins"/>
    <property type="match status" value="1"/>
</dbReference>
<evidence type="ECO:0000256" key="5">
    <source>
        <dbReference type="ARBA" id="ARBA00022737"/>
    </source>
</evidence>
<evidence type="ECO:0000256" key="10">
    <source>
        <dbReference type="SAM" id="MobiDB-lite"/>
    </source>
</evidence>
<evidence type="ECO:0000256" key="1">
    <source>
        <dbReference type="ARBA" id="ARBA00004418"/>
    </source>
</evidence>
<evidence type="ECO:0000313" key="14">
    <source>
        <dbReference type="Proteomes" id="UP000014065"/>
    </source>
</evidence>
<evidence type="ECO:0000256" key="8">
    <source>
        <dbReference type="ARBA" id="ARBA00023008"/>
    </source>
</evidence>
<keyword evidence="14" id="KW-1185">Reference proteome</keyword>
<evidence type="ECO:0000256" key="7">
    <source>
        <dbReference type="ARBA" id="ARBA00022982"/>
    </source>
</evidence>
<reference evidence="13 14" key="1">
    <citation type="journal article" date="2012" name="J. Bacteriol.">
        <title>Genome Sequence of "Candidatus Nitrosoarchaeum limnia" BG20, a Low-Salinity Ammonia-Oxidizing Archaeon from the San Francisco Bay Estuary.</title>
        <authorList>
            <person name="Mosier A.C."/>
            <person name="Allen E.E."/>
            <person name="Kim M."/>
            <person name="Ferriera S."/>
            <person name="Francis C.A."/>
        </authorList>
    </citation>
    <scope>NUCLEOTIDE SEQUENCE [LARGE SCALE GENOMIC DNA]</scope>
    <source>
        <strain evidence="13 14">BG20</strain>
    </source>
</reference>
<dbReference type="RefSeq" id="WP_010189439.1">
    <property type="nucleotide sequence ID" value="NZ_AHJG01000008.1"/>
</dbReference>
<dbReference type="Pfam" id="PF02494">
    <property type="entry name" value="HYR"/>
    <property type="match status" value="1"/>
</dbReference>
<keyword evidence="5" id="KW-0677">Repeat</keyword>
<dbReference type="Gene3D" id="2.60.40.1240">
    <property type="match status" value="1"/>
</dbReference>
<dbReference type="InterPro" id="IPR002386">
    <property type="entry name" value="Amicyanin/Pseudoazurin"/>
</dbReference>
<evidence type="ECO:0000256" key="4">
    <source>
        <dbReference type="ARBA" id="ARBA00022729"/>
    </source>
</evidence>
<dbReference type="InterPro" id="IPR003410">
    <property type="entry name" value="HYR_dom"/>
</dbReference>
<accession>S2E6N5</accession>
<dbReference type="GO" id="GO:0005507">
    <property type="term" value="F:copper ion binding"/>
    <property type="evidence" value="ECO:0007669"/>
    <property type="project" value="InterPro"/>
</dbReference>
<keyword evidence="3 9" id="KW-0479">Metal-binding</keyword>
<dbReference type="PROSITE" id="PS50825">
    <property type="entry name" value="HYR"/>
    <property type="match status" value="1"/>
</dbReference>
<feature type="compositionally biased region" description="Low complexity" evidence="10">
    <location>
        <begin position="162"/>
        <end position="185"/>
    </location>
</feature>
<gene>
    <name evidence="13" type="ORF">BG20_I2175</name>
</gene>
<evidence type="ECO:0000256" key="6">
    <source>
        <dbReference type="ARBA" id="ARBA00022764"/>
    </source>
</evidence>
<dbReference type="PANTHER" id="PTHR36507:SF1">
    <property type="entry name" value="BLL1555 PROTEIN"/>
    <property type="match status" value="1"/>
</dbReference>
<feature type="binding site" evidence="9">
    <location>
        <position position="272"/>
    </location>
    <ligand>
        <name>Cu cation</name>
        <dbReference type="ChEBI" id="CHEBI:23378"/>
    </ligand>
</feature>
<dbReference type="AlphaFoldDB" id="S2E6N5"/>
<evidence type="ECO:0000256" key="2">
    <source>
        <dbReference type="ARBA" id="ARBA00022448"/>
    </source>
</evidence>
<dbReference type="GO" id="GO:0042597">
    <property type="term" value="C:periplasmic space"/>
    <property type="evidence" value="ECO:0007669"/>
    <property type="project" value="UniProtKB-SubCell"/>
</dbReference>
<keyword evidence="6" id="KW-0574">Periplasm</keyword>
<comment type="cofactor">
    <cofactor evidence="9">
        <name>Cu cation</name>
        <dbReference type="ChEBI" id="CHEBI:23378"/>
    </cofactor>
    <text evidence="9">Binds 1 copper ion per subunit.</text>
</comment>
<dbReference type="PRINTS" id="PR00155">
    <property type="entry name" value="AMICYANIN"/>
</dbReference>
<evidence type="ECO:0000256" key="3">
    <source>
        <dbReference type="ARBA" id="ARBA00022723"/>
    </source>
</evidence>
<organism evidence="13 14">
    <name type="scientific">Candidatus Nitrosarchaeum limnium BG20</name>
    <dbReference type="NCBI Taxonomy" id="859192"/>
    <lineage>
        <taxon>Archaea</taxon>
        <taxon>Nitrososphaerota</taxon>
        <taxon>Nitrososphaeria</taxon>
        <taxon>Nitrosopumilales</taxon>
        <taxon>Nitrosopumilaceae</taxon>
        <taxon>Nitrosarchaeum</taxon>
    </lineage>
</organism>
<evidence type="ECO:0000259" key="11">
    <source>
        <dbReference type="PROSITE" id="PS50825"/>
    </source>
</evidence>
<dbReference type="PROSITE" id="PS50835">
    <property type="entry name" value="IG_LIKE"/>
    <property type="match status" value="1"/>
</dbReference>
<dbReference type="PANTHER" id="PTHR36507">
    <property type="entry name" value="BLL1555 PROTEIN"/>
    <property type="match status" value="1"/>
</dbReference>
<dbReference type="InterPro" id="IPR008972">
    <property type="entry name" value="Cupredoxin"/>
</dbReference>
<evidence type="ECO:0000256" key="9">
    <source>
        <dbReference type="PIRSR" id="PIRSR602386-1"/>
    </source>
</evidence>
<feature type="binding site" evidence="9">
    <location>
        <position position="269"/>
    </location>
    <ligand>
        <name>Cu cation</name>
        <dbReference type="ChEBI" id="CHEBI:23378"/>
    </ligand>
</feature>
<feature type="domain" description="Ig-like" evidence="12">
    <location>
        <begin position="174"/>
        <end position="282"/>
    </location>
</feature>
<evidence type="ECO:0000313" key="13">
    <source>
        <dbReference type="EMBL" id="EPA06850.1"/>
    </source>
</evidence>
<dbReference type="InterPro" id="IPR029050">
    <property type="entry name" value="Immunoprotect_excell_Ig-like"/>
</dbReference>
<dbReference type="InterPro" id="IPR013783">
    <property type="entry name" value="Ig-like_fold"/>
</dbReference>
<dbReference type="PATRIC" id="fig|859192.6.peg.22"/>
<dbReference type="InterPro" id="IPR007110">
    <property type="entry name" value="Ig-like_dom"/>
</dbReference>
<comment type="caution">
    <text evidence="13">The sequence shown here is derived from an EMBL/GenBank/DDBJ whole genome shotgun (WGS) entry which is preliminary data.</text>
</comment>
<sequence length="735" mass="81190">MKIFLIFSLVLISSIFLPNVFAESYWGNLDVKIEKAERIWGEKADVISVKTKITNNDKERISIYYFYTVLDDDRHREFSTSNYFNLNDKGHTVSEQQCPWESSIELNPGLSDDAKFCFEVPKENLTFTLHLYESSPDYCKNPYFGSCQEKAVRVNVPPPQEPSKTPATKTPSTPSVTNPTSVSNTADISIAKGSSSPGCETTSSCYSPSIMKIGKGSTVTWYNTDSAAHTVTSGTPDKPPTGDFDSSLFMSGKSFSQKFSREGTYPYFCMVHPWMTGTIVVSRGGEVLGNSIKTDLVPPKILQPKDITEKAANGNGIKVSFNVLAIDDNDGNLIPTCNPSSGSLFPIGSTKVTCSVSDSSGNKASPVTFTVTVQSPKTEIPSWVKNIASFWCDGKIDDPSFIEGVQYLITNKIIIVPVISSDGSSSEIPSWIKNNACWWAKNQITDGDFAKGIEFLVKNGIVNVNTSETTQKTTESTQNTSKLQVIKHEASSDPKILTNDQFKKVFTEPDKYKGVWAKLHGEITQEPFISSDGTAYVFDVKEGDSFDITQRIWLYSKSNPGFKENSCLVAEGKIQGKAQATLMLTGASRDIPLVNLEKYNEISCLDAKFPPTTTINVNESQTQGNIKVTLKKIEITPQHTRALIAVENIGNPDGVDFYGHSSAIIQDKKQFKAKLLGLFTVKVPTIESDIPMDVIEEGWVFFEPIESKSFKIMFEGIETSKGWTTQKFSFDINFN</sequence>
<protein>
    <submittedName>
        <fullName evidence="13">HYR domain protein</fullName>
    </submittedName>
</protein>
<dbReference type="Gene3D" id="2.60.40.10">
    <property type="entry name" value="Immunoglobulins"/>
    <property type="match status" value="1"/>
</dbReference>
<feature type="region of interest" description="Disordered" evidence="10">
    <location>
        <begin position="155"/>
        <end position="200"/>
    </location>
</feature>
<dbReference type="InterPro" id="IPR052721">
    <property type="entry name" value="ET_Amicyanin"/>
</dbReference>
<keyword evidence="7" id="KW-0249">Electron transport</keyword>
<dbReference type="Pfam" id="PF00127">
    <property type="entry name" value="Copper-bind"/>
    <property type="match status" value="1"/>
</dbReference>
<dbReference type="EMBL" id="AHJG01000008">
    <property type="protein sequence ID" value="EPA06850.1"/>
    <property type="molecule type" value="Genomic_DNA"/>
</dbReference>